<reference evidence="1 2" key="1">
    <citation type="submission" date="2018-04" db="EMBL/GenBank/DDBJ databases">
        <title>The genome of golden apple snail Pomacea canaliculata provides insight into stress tolerance and invasive adaptation.</title>
        <authorList>
            <person name="Liu C."/>
            <person name="Liu B."/>
            <person name="Ren Y."/>
            <person name="Zhang Y."/>
            <person name="Wang H."/>
            <person name="Li S."/>
            <person name="Jiang F."/>
            <person name="Yin L."/>
            <person name="Zhang G."/>
            <person name="Qian W."/>
            <person name="Fan W."/>
        </authorList>
    </citation>
    <scope>NUCLEOTIDE SEQUENCE [LARGE SCALE GENOMIC DNA]</scope>
    <source>
        <strain evidence="1">SZHN2017</strain>
        <tissue evidence="1">Muscle</tissue>
    </source>
</reference>
<keyword evidence="2" id="KW-1185">Reference proteome</keyword>
<evidence type="ECO:0000313" key="1">
    <source>
        <dbReference type="EMBL" id="PVD27716.1"/>
    </source>
</evidence>
<name>A0A2T7P2S5_POMCA</name>
<comment type="caution">
    <text evidence="1">The sequence shown here is derived from an EMBL/GenBank/DDBJ whole genome shotgun (WGS) entry which is preliminary data.</text>
</comment>
<evidence type="ECO:0000313" key="2">
    <source>
        <dbReference type="Proteomes" id="UP000245119"/>
    </source>
</evidence>
<dbReference type="EMBL" id="PZQS01000007">
    <property type="protein sequence ID" value="PVD27716.1"/>
    <property type="molecule type" value="Genomic_DNA"/>
</dbReference>
<accession>A0A2T7P2S5</accession>
<organism evidence="1 2">
    <name type="scientific">Pomacea canaliculata</name>
    <name type="common">Golden apple snail</name>
    <dbReference type="NCBI Taxonomy" id="400727"/>
    <lineage>
        <taxon>Eukaryota</taxon>
        <taxon>Metazoa</taxon>
        <taxon>Spiralia</taxon>
        <taxon>Lophotrochozoa</taxon>
        <taxon>Mollusca</taxon>
        <taxon>Gastropoda</taxon>
        <taxon>Caenogastropoda</taxon>
        <taxon>Architaenioglossa</taxon>
        <taxon>Ampullarioidea</taxon>
        <taxon>Ampullariidae</taxon>
        <taxon>Pomacea</taxon>
    </lineage>
</organism>
<proteinExistence type="predicted"/>
<protein>
    <submittedName>
        <fullName evidence="1">Uncharacterized protein</fullName>
    </submittedName>
</protein>
<dbReference type="AlphaFoldDB" id="A0A2T7P2S5"/>
<gene>
    <name evidence="1" type="ORF">C0Q70_12887</name>
</gene>
<dbReference type="Proteomes" id="UP000245119">
    <property type="component" value="Linkage Group LG7"/>
</dbReference>
<sequence length="213" mass="23340">MSAGNDVYERTAGLGWVEGKRTNEGGGMMRVRACISSSQRSHQQHLFPSPPTTTTTIRSLQTLPQGHGGEKDVGGVVGRGRKVGGGMHVHLSPSPMVNHLNKRYLPRPLTPTTSCLLISDDSSPFHHAPSFKSSLLHARAHTHMHRFFQRHWKIVVLFCLAPPFTSIPPPPPIPEPTQVLDVYPCRLSKSWHLLLIPASVASSLEHHPKGTGT</sequence>